<keyword evidence="10" id="KW-1185">Reference proteome</keyword>
<evidence type="ECO:0000256" key="5">
    <source>
        <dbReference type="ARBA" id="ARBA00022989"/>
    </source>
</evidence>
<sequence>MSVRRRRRARQPWLVHTLLIAGAVVMIFPFVWEALTAFKTFDGAHAVPPQIIPSPWDFGNFAKVFATLPFGSMLTNSVLLTIGRVAGQVVLCTMAGYAFARLRFPGRNVIFLAFLSVLMVPSQLFLLPQFELILHLGWMNSLAALIVPGMFSAFGCFLMRQFFMALPNELEEAARVDGANAWQVFYKVMLPLAKPGIIALAVFTALWSWNDLLWPLVVTSDPAKEPLTVGMAQLIGLHFTDFPVLMAAALLACLPMLITFAFLQRQFIQGIALTGTKG</sequence>
<dbReference type="AlphaFoldDB" id="A0A6L9XVF5"/>
<keyword evidence="4 7" id="KW-0812">Transmembrane</keyword>
<name>A0A6L9XVF5_9MICO</name>
<proteinExistence type="inferred from homology"/>
<dbReference type="CDD" id="cd06261">
    <property type="entry name" value="TM_PBP2"/>
    <property type="match status" value="1"/>
</dbReference>
<feature type="transmembrane region" description="Helical" evidence="7">
    <location>
        <begin position="142"/>
        <end position="163"/>
    </location>
</feature>
<evidence type="ECO:0000256" key="2">
    <source>
        <dbReference type="ARBA" id="ARBA00022448"/>
    </source>
</evidence>
<feature type="transmembrane region" description="Helical" evidence="7">
    <location>
        <begin position="244"/>
        <end position="263"/>
    </location>
</feature>
<evidence type="ECO:0000313" key="9">
    <source>
        <dbReference type="EMBL" id="NEN05411.1"/>
    </source>
</evidence>
<evidence type="ECO:0000256" key="1">
    <source>
        <dbReference type="ARBA" id="ARBA00004651"/>
    </source>
</evidence>
<dbReference type="InterPro" id="IPR035906">
    <property type="entry name" value="MetI-like_sf"/>
</dbReference>
<dbReference type="InterPro" id="IPR000515">
    <property type="entry name" value="MetI-like"/>
</dbReference>
<dbReference type="PANTHER" id="PTHR43744:SF12">
    <property type="entry name" value="ABC TRANSPORTER PERMEASE PROTEIN MG189-RELATED"/>
    <property type="match status" value="1"/>
</dbReference>
<dbReference type="GO" id="GO:0055085">
    <property type="term" value="P:transmembrane transport"/>
    <property type="evidence" value="ECO:0007669"/>
    <property type="project" value="InterPro"/>
</dbReference>
<dbReference type="PROSITE" id="PS50928">
    <property type="entry name" value="ABC_TM1"/>
    <property type="match status" value="1"/>
</dbReference>
<accession>A0A6L9XVF5</accession>
<dbReference type="Pfam" id="PF00528">
    <property type="entry name" value="BPD_transp_1"/>
    <property type="match status" value="1"/>
</dbReference>
<evidence type="ECO:0000256" key="7">
    <source>
        <dbReference type="RuleBase" id="RU363032"/>
    </source>
</evidence>
<dbReference type="RefSeq" id="WP_163289106.1">
    <property type="nucleotide sequence ID" value="NZ_JAAGWY010000001.1"/>
</dbReference>
<protein>
    <submittedName>
        <fullName evidence="9">Carbohydrate ABC transporter permease</fullName>
    </submittedName>
</protein>
<evidence type="ECO:0000256" key="6">
    <source>
        <dbReference type="ARBA" id="ARBA00023136"/>
    </source>
</evidence>
<keyword evidence="6 7" id="KW-0472">Membrane</keyword>
<gene>
    <name evidence="9" type="ORF">G3T36_05960</name>
</gene>
<keyword evidence="3" id="KW-1003">Cell membrane</keyword>
<dbReference type="Proteomes" id="UP000474967">
    <property type="component" value="Unassembled WGS sequence"/>
</dbReference>
<reference evidence="9 10" key="1">
    <citation type="journal article" date="2014" name="J. Microbiol.">
        <title>Diaminobutyricibacter tongyongensis gen. nov., sp. nov. and Homoserinibacter gongjuensis gen. nov., sp. nov. belong to the family Microbacteriaceae.</title>
        <authorList>
            <person name="Kim S.J."/>
            <person name="Ahn J.H."/>
            <person name="Weon H.Y."/>
            <person name="Hamada M."/>
            <person name="Suzuki K."/>
            <person name="Kwon S.W."/>
        </authorList>
    </citation>
    <scope>NUCLEOTIDE SEQUENCE [LARGE SCALE GENOMIC DNA]</scope>
    <source>
        <strain evidence="9 10">NBRC 108724</strain>
    </source>
</reference>
<dbReference type="Gene3D" id="1.10.3720.10">
    <property type="entry name" value="MetI-like"/>
    <property type="match status" value="1"/>
</dbReference>
<comment type="similarity">
    <text evidence="7">Belongs to the binding-protein-dependent transport system permease family.</text>
</comment>
<feature type="transmembrane region" description="Helical" evidence="7">
    <location>
        <begin position="184"/>
        <end position="209"/>
    </location>
</feature>
<comment type="caution">
    <text evidence="9">The sequence shown here is derived from an EMBL/GenBank/DDBJ whole genome shotgun (WGS) entry which is preliminary data.</text>
</comment>
<evidence type="ECO:0000259" key="8">
    <source>
        <dbReference type="PROSITE" id="PS50928"/>
    </source>
</evidence>
<dbReference type="GO" id="GO:0005886">
    <property type="term" value="C:plasma membrane"/>
    <property type="evidence" value="ECO:0007669"/>
    <property type="project" value="UniProtKB-SubCell"/>
</dbReference>
<evidence type="ECO:0000313" key="10">
    <source>
        <dbReference type="Proteomes" id="UP000474967"/>
    </source>
</evidence>
<feature type="transmembrane region" description="Helical" evidence="7">
    <location>
        <begin position="109"/>
        <end position="130"/>
    </location>
</feature>
<dbReference type="EMBL" id="JAAGWY010000001">
    <property type="protein sequence ID" value="NEN05411.1"/>
    <property type="molecule type" value="Genomic_DNA"/>
</dbReference>
<dbReference type="PANTHER" id="PTHR43744">
    <property type="entry name" value="ABC TRANSPORTER PERMEASE PROTEIN MG189-RELATED-RELATED"/>
    <property type="match status" value="1"/>
</dbReference>
<keyword evidence="5 7" id="KW-1133">Transmembrane helix</keyword>
<evidence type="ECO:0000256" key="4">
    <source>
        <dbReference type="ARBA" id="ARBA00022692"/>
    </source>
</evidence>
<feature type="transmembrane region" description="Helical" evidence="7">
    <location>
        <begin position="12"/>
        <end position="32"/>
    </location>
</feature>
<dbReference type="SUPFAM" id="SSF161098">
    <property type="entry name" value="MetI-like"/>
    <property type="match status" value="1"/>
</dbReference>
<organism evidence="9 10">
    <name type="scientific">Leifsonia tongyongensis</name>
    <dbReference type="NCBI Taxonomy" id="1268043"/>
    <lineage>
        <taxon>Bacteria</taxon>
        <taxon>Bacillati</taxon>
        <taxon>Actinomycetota</taxon>
        <taxon>Actinomycetes</taxon>
        <taxon>Micrococcales</taxon>
        <taxon>Microbacteriaceae</taxon>
        <taxon>Leifsonia</taxon>
    </lineage>
</organism>
<evidence type="ECO:0000256" key="3">
    <source>
        <dbReference type="ARBA" id="ARBA00022475"/>
    </source>
</evidence>
<feature type="domain" description="ABC transmembrane type-1" evidence="8">
    <location>
        <begin position="74"/>
        <end position="263"/>
    </location>
</feature>
<keyword evidence="2 7" id="KW-0813">Transport</keyword>
<comment type="subcellular location">
    <subcellularLocation>
        <location evidence="1 7">Cell membrane</location>
        <topology evidence="1 7">Multi-pass membrane protein</topology>
    </subcellularLocation>
</comment>